<accession>A0A8J2QN72</accession>
<gene>
    <name evidence="2" type="ORF">DCHRY22_LOCUS4194</name>
</gene>
<sequence length="72" mass="7907">MSPVFCNAMECGVTSKSNKRDNPFAAGGRVEGHELKTPDKCPAGMDYGSHGLHSEKRRGIQKVLDEYPNPMK</sequence>
<dbReference type="AlphaFoldDB" id="A0A8J2QN72"/>
<evidence type="ECO:0000256" key="1">
    <source>
        <dbReference type="SAM" id="MobiDB-lite"/>
    </source>
</evidence>
<feature type="compositionally biased region" description="Basic and acidic residues" evidence="1">
    <location>
        <begin position="30"/>
        <end position="39"/>
    </location>
</feature>
<proteinExistence type="predicted"/>
<protein>
    <submittedName>
        <fullName evidence="2">(African queen) hypothetical protein</fullName>
    </submittedName>
</protein>
<evidence type="ECO:0000313" key="2">
    <source>
        <dbReference type="EMBL" id="CAG9562936.1"/>
    </source>
</evidence>
<comment type="caution">
    <text evidence="2">The sequence shown here is derived from an EMBL/GenBank/DDBJ whole genome shotgun (WGS) entry which is preliminary data.</text>
</comment>
<evidence type="ECO:0000313" key="3">
    <source>
        <dbReference type="Proteomes" id="UP000789524"/>
    </source>
</evidence>
<name>A0A8J2QN72_9NEOP</name>
<feature type="region of interest" description="Disordered" evidence="1">
    <location>
        <begin position="17"/>
        <end position="54"/>
    </location>
</feature>
<dbReference type="EMBL" id="CAKASE010000049">
    <property type="protein sequence ID" value="CAG9562936.1"/>
    <property type="molecule type" value="Genomic_DNA"/>
</dbReference>
<dbReference type="Proteomes" id="UP000789524">
    <property type="component" value="Unassembled WGS sequence"/>
</dbReference>
<reference evidence="2" key="1">
    <citation type="submission" date="2021-09" db="EMBL/GenBank/DDBJ databases">
        <authorList>
            <person name="Martin H S."/>
        </authorList>
    </citation>
    <scope>NUCLEOTIDE SEQUENCE</scope>
</reference>
<keyword evidence="3" id="KW-1185">Reference proteome</keyword>
<organism evidence="2 3">
    <name type="scientific">Danaus chrysippus</name>
    <name type="common">African queen</name>
    <dbReference type="NCBI Taxonomy" id="151541"/>
    <lineage>
        <taxon>Eukaryota</taxon>
        <taxon>Metazoa</taxon>
        <taxon>Ecdysozoa</taxon>
        <taxon>Arthropoda</taxon>
        <taxon>Hexapoda</taxon>
        <taxon>Insecta</taxon>
        <taxon>Pterygota</taxon>
        <taxon>Neoptera</taxon>
        <taxon>Endopterygota</taxon>
        <taxon>Lepidoptera</taxon>
        <taxon>Glossata</taxon>
        <taxon>Ditrysia</taxon>
        <taxon>Papilionoidea</taxon>
        <taxon>Nymphalidae</taxon>
        <taxon>Danainae</taxon>
        <taxon>Danaini</taxon>
        <taxon>Danaina</taxon>
        <taxon>Danaus</taxon>
        <taxon>Anosia</taxon>
    </lineage>
</organism>